<comment type="caution">
    <text evidence="1">The sequence shown here is derived from an EMBL/GenBank/DDBJ whole genome shotgun (WGS) entry which is preliminary data.</text>
</comment>
<evidence type="ECO:0000313" key="1">
    <source>
        <dbReference type="EMBL" id="KAG8639630.1"/>
    </source>
</evidence>
<name>A0ACB7GHV7_MANES</name>
<dbReference type="EMBL" id="CM004400">
    <property type="protein sequence ID" value="KAG8639630.1"/>
    <property type="molecule type" value="Genomic_DNA"/>
</dbReference>
<keyword evidence="2" id="KW-1185">Reference proteome</keyword>
<gene>
    <name evidence="1" type="ORF">MANES_14G158166v8</name>
</gene>
<proteinExistence type="predicted"/>
<reference evidence="2" key="1">
    <citation type="journal article" date="2016" name="Nat. Biotechnol.">
        <title>Sequencing wild and cultivated cassava and related species reveals extensive interspecific hybridization and genetic diversity.</title>
        <authorList>
            <person name="Bredeson J.V."/>
            <person name="Lyons J.B."/>
            <person name="Prochnik S.E."/>
            <person name="Wu G.A."/>
            <person name="Ha C.M."/>
            <person name="Edsinger-Gonzales E."/>
            <person name="Grimwood J."/>
            <person name="Schmutz J."/>
            <person name="Rabbi I.Y."/>
            <person name="Egesi C."/>
            <person name="Nauluvula P."/>
            <person name="Lebot V."/>
            <person name="Ndunguru J."/>
            <person name="Mkamilo G."/>
            <person name="Bart R.S."/>
            <person name="Setter T.L."/>
            <person name="Gleadow R.M."/>
            <person name="Kulakow P."/>
            <person name="Ferguson M.E."/>
            <person name="Rounsley S."/>
            <person name="Rokhsar D.S."/>
        </authorList>
    </citation>
    <scope>NUCLEOTIDE SEQUENCE [LARGE SCALE GENOMIC DNA]</scope>
    <source>
        <strain evidence="2">cv. AM560-2</strain>
    </source>
</reference>
<accession>A0ACB7GHV7</accession>
<evidence type="ECO:0000313" key="2">
    <source>
        <dbReference type="Proteomes" id="UP000091857"/>
    </source>
</evidence>
<protein>
    <submittedName>
        <fullName evidence="1">Uncharacterized protein</fullName>
    </submittedName>
</protein>
<organism evidence="1 2">
    <name type="scientific">Manihot esculenta</name>
    <name type="common">Cassava</name>
    <name type="synonym">Jatropha manihot</name>
    <dbReference type="NCBI Taxonomy" id="3983"/>
    <lineage>
        <taxon>Eukaryota</taxon>
        <taxon>Viridiplantae</taxon>
        <taxon>Streptophyta</taxon>
        <taxon>Embryophyta</taxon>
        <taxon>Tracheophyta</taxon>
        <taxon>Spermatophyta</taxon>
        <taxon>Magnoliopsida</taxon>
        <taxon>eudicotyledons</taxon>
        <taxon>Gunneridae</taxon>
        <taxon>Pentapetalae</taxon>
        <taxon>rosids</taxon>
        <taxon>fabids</taxon>
        <taxon>Malpighiales</taxon>
        <taxon>Euphorbiaceae</taxon>
        <taxon>Crotonoideae</taxon>
        <taxon>Manihoteae</taxon>
        <taxon>Manihot</taxon>
    </lineage>
</organism>
<dbReference type="Proteomes" id="UP000091857">
    <property type="component" value="Chromosome 14"/>
</dbReference>
<sequence>MFGCRRCLTFGSGVRLRPPNLAPNLHGFRLWKGYSAAEGAAKSALSSPFMVVFYACFDDVLGGFWELFLSCLKCVWHLIRVHLCRIRPEGLRRPSVLAVAESVQRLPEDRTRGTEEAISVSCCRVSPASARGE</sequence>